<accession>A0A1G8KAS4</accession>
<feature type="transmembrane region" description="Helical" evidence="1">
    <location>
        <begin position="124"/>
        <end position="143"/>
    </location>
</feature>
<feature type="transmembrane region" description="Helical" evidence="1">
    <location>
        <begin position="206"/>
        <end position="226"/>
    </location>
</feature>
<keyword evidence="1" id="KW-0812">Transmembrane</keyword>
<evidence type="ECO:0000313" key="3">
    <source>
        <dbReference type="EMBL" id="SDI40522.1"/>
    </source>
</evidence>
<dbReference type="InterPro" id="IPR000620">
    <property type="entry name" value="EamA_dom"/>
</dbReference>
<dbReference type="STRING" id="83767.SAMN05660652_03365"/>
<dbReference type="PANTHER" id="PTHR22911">
    <property type="entry name" value="ACYL-MALONYL CONDENSING ENZYME-RELATED"/>
    <property type="match status" value="1"/>
</dbReference>
<protein>
    <submittedName>
        <fullName evidence="3">Threonine/homoserine efflux transporter RhtA</fullName>
    </submittedName>
</protein>
<gene>
    <name evidence="3" type="ORF">SAMN05660652_03365</name>
</gene>
<proteinExistence type="predicted"/>
<sequence>MNVRHLHGVLLFLSALLLFAVIDTSIKYLSAYVAVPVLLWLRFVVHLVSMLAVVAPRIGWELVVTQRPWVMIFRALMLVCSSLLLQLAFKRMPLAETTSLFFVTPLIVALMAGPMLGEKLRLRTWIAIGAGFSGALLVARPGGALVGEGVALTLCAALCYSIYQVLTRKLSASEPVMRQLFYTALVGTIVMLPVLGMFPIAMPPTWGLSLLALSLGILAGVGHFFFIRAFRDSPASTLSPMMYFQLVWVSLLGWAVFGQYPDSLSLVGMLVIVVSGISLVLQRQR</sequence>
<dbReference type="RefSeq" id="WP_091939378.1">
    <property type="nucleotide sequence ID" value="NZ_FNCY01000018.1"/>
</dbReference>
<dbReference type="Proteomes" id="UP000198607">
    <property type="component" value="Unassembled WGS sequence"/>
</dbReference>
<dbReference type="OrthoDB" id="8584557at2"/>
<evidence type="ECO:0000259" key="2">
    <source>
        <dbReference type="Pfam" id="PF00892"/>
    </source>
</evidence>
<feature type="transmembrane region" description="Helical" evidence="1">
    <location>
        <begin position="68"/>
        <end position="88"/>
    </location>
</feature>
<feature type="transmembrane region" description="Helical" evidence="1">
    <location>
        <begin position="263"/>
        <end position="281"/>
    </location>
</feature>
<dbReference type="Gene3D" id="1.10.3730.20">
    <property type="match status" value="1"/>
</dbReference>
<evidence type="ECO:0000256" key="1">
    <source>
        <dbReference type="SAM" id="Phobius"/>
    </source>
</evidence>
<feature type="transmembrane region" description="Helical" evidence="1">
    <location>
        <begin position="179"/>
        <end position="200"/>
    </location>
</feature>
<keyword evidence="1" id="KW-1133">Transmembrane helix</keyword>
<feature type="transmembrane region" description="Helical" evidence="1">
    <location>
        <begin position="34"/>
        <end position="56"/>
    </location>
</feature>
<dbReference type="SUPFAM" id="SSF103481">
    <property type="entry name" value="Multidrug resistance efflux transporter EmrE"/>
    <property type="match status" value="2"/>
</dbReference>
<feature type="transmembrane region" description="Helical" evidence="1">
    <location>
        <begin position="100"/>
        <end position="117"/>
    </location>
</feature>
<organism evidence="3 4">
    <name type="scientific">Propionivibrio dicarboxylicus</name>
    <dbReference type="NCBI Taxonomy" id="83767"/>
    <lineage>
        <taxon>Bacteria</taxon>
        <taxon>Pseudomonadati</taxon>
        <taxon>Pseudomonadota</taxon>
        <taxon>Betaproteobacteria</taxon>
        <taxon>Rhodocyclales</taxon>
        <taxon>Rhodocyclaceae</taxon>
        <taxon>Propionivibrio</taxon>
    </lineage>
</organism>
<name>A0A1G8KAS4_9RHOO</name>
<dbReference type="GO" id="GO:0016020">
    <property type="term" value="C:membrane"/>
    <property type="evidence" value="ECO:0007669"/>
    <property type="project" value="InterPro"/>
</dbReference>
<dbReference type="EMBL" id="FNCY01000018">
    <property type="protein sequence ID" value="SDI40522.1"/>
    <property type="molecule type" value="Genomic_DNA"/>
</dbReference>
<feature type="domain" description="EamA" evidence="2">
    <location>
        <begin position="8"/>
        <end position="139"/>
    </location>
</feature>
<keyword evidence="1" id="KW-0472">Membrane</keyword>
<keyword evidence="4" id="KW-1185">Reference proteome</keyword>
<feature type="domain" description="EamA" evidence="2">
    <location>
        <begin position="149"/>
        <end position="275"/>
    </location>
</feature>
<feature type="transmembrane region" description="Helical" evidence="1">
    <location>
        <begin position="238"/>
        <end position="257"/>
    </location>
</feature>
<dbReference type="InterPro" id="IPR037185">
    <property type="entry name" value="EmrE-like"/>
</dbReference>
<dbReference type="PANTHER" id="PTHR22911:SF103">
    <property type="entry name" value="BLR2811 PROTEIN"/>
    <property type="match status" value="1"/>
</dbReference>
<dbReference type="Pfam" id="PF00892">
    <property type="entry name" value="EamA"/>
    <property type="match status" value="2"/>
</dbReference>
<reference evidence="3 4" key="1">
    <citation type="submission" date="2016-10" db="EMBL/GenBank/DDBJ databases">
        <authorList>
            <person name="de Groot N.N."/>
        </authorList>
    </citation>
    <scope>NUCLEOTIDE SEQUENCE [LARGE SCALE GENOMIC DNA]</scope>
    <source>
        <strain evidence="3 4">DSM 5885</strain>
    </source>
</reference>
<evidence type="ECO:0000313" key="4">
    <source>
        <dbReference type="Proteomes" id="UP000198607"/>
    </source>
</evidence>
<feature type="transmembrane region" description="Helical" evidence="1">
    <location>
        <begin position="149"/>
        <end position="167"/>
    </location>
</feature>
<dbReference type="AlphaFoldDB" id="A0A1G8KAS4"/>